<dbReference type="PROSITE" id="PS51371">
    <property type="entry name" value="CBS"/>
    <property type="match status" value="3"/>
</dbReference>
<reference evidence="4 5" key="1">
    <citation type="journal article" date="2019" name="Front. Genet.">
        <title>Whole-Genome Sequencing of the Opportunistic Yeast Pathogen Candida inconspicua Uncovers Its Hybrid Origin.</title>
        <authorList>
            <person name="Mixao V."/>
            <person name="Hansen A.P."/>
            <person name="Saus E."/>
            <person name="Boekhout T."/>
            <person name="Lass-Florl C."/>
            <person name="Gabaldon T."/>
        </authorList>
    </citation>
    <scope>NUCLEOTIDE SEQUENCE [LARGE SCALE GENOMIC DNA]</scope>
    <source>
        <strain evidence="4 5">CBS 180</strain>
    </source>
</reference>
<evidence type="ECO:0000313" key="4">
    <source>
        <dbReference type="EMBL" id="TID31318.1"/>
    </source>
</evidence>
<evidence type="ECO:0000256" key="1">
    <source>
        <dbReference type="ARBA" id="ARBA00023122"/>
    </source>
</evidence>
<gene>
    <name evidence="4" type="ORF">CANINC_000084</name>
</gene>
<dbReference type="Pfam" id="PF00571">
    <property type="entry name" value="CBS"/>
    <property type="match status" value="3"/>
</dbReference>
<dbReference type="InterPro" id="IPR051257">
    <property type="entry name" value="Diverse_CBS-Domain"/>
</dbReference>
<proteinExistence type="predicted"/>
<dbReference type="PANTHER" id="PTHR43080">
    <property type="entry name" value="CBS DOMAIN-CONTAINING PROTEIN CBSX3, MITOCHONDRIAL"/>
    <property type="match status" value="1"/>
</dbReference>
<name>A0A4T0X718_9ASCO</name>
<dbReference type="AlphaFoldDB" id="A0A4T0X718"/>
<evidence type="ECO:0000256" key="2">
    <source>
        <dbReference type="PROSITE-ProRule" id="PRU00703"/>
    </source>
</evidence>
<dbReference type="Proteomes" id="UP000307173">
    <property type="component" value="Unassembled WGS sequence"/>
</dbReference>
<evidence type="ECO:0000313" key="5">
    <source>
        <dbReference type="Proteomes" id="UP000307173"/>
    </source>
</evidence>
<comment type="caution">
    <text evidence="4">The sequence shown here is derived from an EMBL/GenBank/DDBJ whole genome shotgun (WGS) entry which is preliminary data.</text>
</comment>
<dbReference type="PANTHER" id="PTHR43080:SF2">
    <property type="entry name" value="CBS DOMAIN-CONTAINING PROTEIN"/>
    <property type="match status" value="1"/>
</dbReference>
<dbReference type="OrthoDB" id="418595at2759"/>
<feature type="domain" description="CBS" evidence="3">
    <location>
        <begin position="21"/>
        <end position="79"/>
    </location>
</feature>
<sequence length="269" mass="30036">MTDQNNDCNSRVGPAATVMTLNPSRPLSCRPSKTIHEAAQSMLIANEHYMLVVDSKEELLGIFTAKDLAFRAVSNNLEIQRVDKIMTSNPMCAKVNTKASNALDLMVAKHFRHLPIVNDENQIVGVLDITKCYKEAIKKLEKLYKDSKNLYDAMGTVSKNFKNNKFIITYFETLKKLLSGPVLEELLNEDSTSPIYVSGNSTIYDAAMHMKYKNTTALLVRDNHEEISGIITSKDIVSRVLSKGLDPNECLVKQVMTKDPSMASKSMPI</sequence>
<organism evidence="4 5">
    <name type="scientific">Pichia inconspicua</name>
    <dbReference type="NCBI Taxonomy" id="52247"/>
    <lineage>
        <taxon>Eukaryota</taxon>
        <taxon>Fungi</taxon>
        <taxon>Dikarya</taxon>
        <taxon>Ascomycota</taxon>
        <taxon>Saccharomycotina</taxon>
        <taxon>Pichiomycetes</taxon>
        <taxon>Pichiales</taxon>
        <taxon>Pichiaceae</taxon>
        <taxon>Pichia</taxon>
    </lineage>
</organism>
<dbReference type="SMART" id="SM00116">
    <property type="entry name" value="CBS"/>
    <property type="match status" value="3"/>
</dbReference>
<accession>A0A4T0X718</accession>
<feature type="domain" description="CBS" evidence="3">
    <location>
        <begin position="86"/>
        <end position="143"/>
    </location>
</feature>
<dbReference type="Gene3D" id="3.10.580.10">
    <property type="entry name" value="CBS-domain"/>
    <property type="match status" value="1"/>
</dbReference>
<feature type="domain" description="CBS" evidence="3">
    <location>
        <begin position="190"/>
        <end position="247"/>
    </location>
</feature>
<protein>
    <recommendedName>
        <fullName evidence="3">CBS domain-containing protein</fullName>
    </recommendedName>
</protein>
<dbReference type="SUPFAM" id="SSF54631">
    <property type="entry name" value="CBS-domain pair"/>
    <property type="match status" value="2"/>
</dbReference>
<dbReference type="Gene3D" id="3.90.1280.20">
    <property type="match status" value="1"/>
</dbReference>
<dbReference type="InterPro" id="IPR046342">
    <property type="entry name" value="CBS_dom_sf"/>
</dbReference>
<dbReference type="InterPro" id="IPR000644">
    <property type="entry name" value="CBS_dom"/>
</dbReference>
<feature type="non-terminal residue" evidence="4">
    <location>
        <position position="269"/>
    </location>
</feature>
<keyword evidence="1 2" id="KW-0129">CBS domain</keyword>
<dbReference type="EMBL" id="SELW01000014">
    <property type="protein sequence ID" value="TID31318.1"/>
    <property type="molecule type" value="Genomic_DNA"/>
</dbReference>
<dbReference type="STRING" id="52247.A0A4T0X718"/>
<keyword evidence="5" id="KW-1185">Reference proteome</keyword>
<evidence type="ECO:0000259" key="3">
    <source>
        <dbReference type="PROSITE" id="PS51371"/>
    </source>
</evidence>